<dbReference type="Pfam" id="PF00089">
    <property type="entry name" value="Trypsin"/>
    <property type="match status" value="1"/>
</dbReference>
<keyword evidence="5" id="KW-1015">Disulfide bond</keyword>
<feature type="transmembrane region" description="Helical" evidence="6">
    <location>
        <begin position="20"/>
        <end position="38"/>
    </location>
</feature>
<sequence>MTRNQSNTVYLKSLASPGEQYSLTMAFLLCVFVALYIAQSAAEEDRVGIVGGTDAAPHSRPYMVSLQVGKSHLCGGILVREDFVLTAAHCNGFRRYRVVLGAHSLNSRETTQQALYIKRFYPHPKYNLEANDIMLLKLNGKAKLTKFVQVIPLMTQRLPPGKVCSTAGWGDVGDNGTLPNKLQEVNTTIIGQKKCAQLWRGSAKITKRMVCATGQRQFQGFCSGDSGGPLVCDGKAAGSVSFSGQRCGDSRTPDVYMNIPSYRRWIKYVLKRG</sequence>
<dbReference type="OrthoDB" id="5597713at2759"/>
<dbReference type="SMART" id="SM00020">
    <property type="entry name" value="Tryp_SPc"/>
    <property type="match status" value="1"/>
</dbReference>
<dbReference type="InterPro" id="IPR001314">
    <property type="entry name" value="Peptidase_S1A"/>
</dbReference>
<keyword evidence="6" id="KW-1133">Transmembrane helix</keyword>
<organism evidence="8 9">
    <name type="scientific">Conger conger</name>
    <name type="common">Conger eel</name>
    <name type="synonym">Muraena conger</name>
    <dbReference type="NCBI Taxonomy" id="82655"/>
    <lineage>
        <taxon>Eukaryota</taxon>
        <taxon>Metazoa</taxon>
        <taxon>Chordata</taxon>
        <taxon>Craniata</taxon>
        <taxon>Vertebrata</taxon>
        <taxon>Euteleostomi</taxon>
        <taxon>Actinopterygii</taxon>
        <taxon>Neopterygii</taxon>
        <taxon>Teleostei</taxon>
        <taxon>Anguilliformes</taxon>
        <taxon>Congridae</taxon>
        <taxon>Conger</taxon>
    </lineage>
</organism>
<dbReference type="Gene3D" id="2.40.10.10">
    <property type="entry name" value="Trypsin-like serine proteases"/>
    <property type="match status" value="2"/>
</dbReference>
<keyword evidence="3" id="KW-0378">Hydrolase</keyword>
<dbReference type="PANTHER" id="PTHR24271:SF55">
    <property type="entry name" value="SERINE PROTEASE 57"/>
    <property type="match status" value="1"/>
</dbReference>
<dbReference type="PROSITE" id="PS00134">
    <property type="entry name" value="TRYPSIN_HIS"/>
    <property type="match status" value="1"/>
</dbReference>
<dbReference type="SUPFAM" id="SSF50494">
    <property type="entry name" value="Trypsin-like serine proteases"/>
    <property type="match status" value="1"/>
</dbReference>
<keyword evidence="6" id="KW-0472">Membrane</keyword>
<comment type="similarity">
    <text evidence="1">Belongs to the peptidase S1 family. Snake venom subfamily.</text>
</comment>
<dbReference type="InterPro" id="IPR018114">
    <property type="entry name" value="TRYPSIN_HIS"/>
</dbReference>
<accession>A0A9Q1DQY6</accession>
<evidence type="ECO:0000256" key="4">
    <source>
        <dbReference type="ARBA" id="ARBA00022825"/>
    </source>
</evidence>
<evidence type="ECO:0000256" key="5">
    <source>
        <dbReference type="ARBA" id="ARBA00023157"/>
    </source>
</evidence>
<comment type="caution">
    <text evidence="8">The sequence shown here is derived from an EMBL/GenBank/DDBJ whole genome shotgun (WGS) entry which is preliminary data.</text>
</comment>
<dbReference type="InterPro" id="IPR043504">
    <property type="entry name" value="Peptidase_S1_PA_chymotrypsin"/>
</dbReference>
<dbReference type="GO" id="GO:0004252">
    <property type="term" value="F:serine-type endopeptidase activity"/>
    <property type="evidence" value="ECO:0007669"/>
    <property type="project" value="InterPro"/>
</dbReference>
<evidence type="ECO:0000313" key="8">
    <source>
        <dbReference type="EMBL" id="KAJ8278850.1"/>
    </source>
</evidence>
<dbReference type="EMBL" id="JAFJMO010000004">
    <property type="protein sequence ID" value="KAJ8278850.1"/>
    <property type="molecule type" value="Genomic_DNA"/>
</dbReference>
<protein>
    <recommendedName>
        <fullName evidence="7">Peptidase S1 domain-containing protein</fullName>
    </recommendedName>
</protein>
<keyword evidence="4" id="KW-0720">Serine protease</keyword>
<dbReference type="FunFam" id="2.40.10.10:FF:000010">
    <property type="entry name" value="Kallikrein related peptidase 11"/>
    <property type="match status" value="1"/>
</dbReference>
<evidence type="ECO:0000256" key="2">
    <source>
        <dbReference type="ARBA" id="ARBA00022670"/>
    </source>
</evidence>
<dbReference type="CDD" id="cd00190">
    <property type="entry name" value="Tryp_SPc"/>
    <property type="match status" value="1"/>
</dbReference>
<proteinExistence type="inferred from homology"/>
<evidence type="ECO:0000256" key="1">
    <source>
        <dbReference type="ARBA" id="ARBA00009228"/>
    </source>
</evidence>
<feature type="domain" description="Peptidase S1" evidence="7">
    <location>
        <begin position="49"/>
        <end position="271"/>
    </location>
</feature>
<dbReference type="Proteomes" id="UP001152803">
    <property type="component" value="Unassembled WGS sequence"/>
</dbReference>
<keyword evidence="2" id="KW-0645">Protease</keyword>
<evidence type="ECO:0000256" key="3">
    <source>
        <dbReference type="ARBA" id="ARBA00022801"/>
    </source>
</evidence>
<evidence type="ECO:0000259" key="7">
    <source>
        <dbReference type="PROSITE" id="PS50240"/>
    </source>
</evidence>
<name>A0A9Q1DQY6_CONCO</name>
<keyword evidence="6" id="KW-0812">Transmembrane</keyword>
<dbReference type="PRINTS" id="PR00722">
    <property type="entry name" value="CHYMOTRYPSIN"/>
</dbReference>
<gene>
    <name evidence="8" type="ORF">COCON_G00059160</name>
</gene>
<keyword evidence="9" id="KW-1185">Reference proteome</keyword>
<evidence type="ECO:0000256" key="6">
    <source>
        <dbReference type="SAM" id="Phobius"/>
    </source>
</evidence>
<dbReference type="InterPro" id="IPR001254">
    <property type="entry name" value="Trypsin_dom"/>
</dbReference>
<dbReference type="PANTHER" id="PTHR24271">
    <property type="entry name" value="KALLIKREIN-RELATED"/>
    <property type="match status" value="1"/>
</dbReference>
<dbReference type="GO" id="GO:0006508">
    <property type="term" value="P:proteolysis"/>
    <property type="evidence" value="ECO:0007669"/>
    <property type="project" value="UniProtKB-KW"/>
</dbReference>
<evidence type="ECO:0000313" key="9">
    <source>
        <dbReference type="Proteomes" id="UP001152803"/>
    </source>
</evidence>
<reference evidence="8" key="1">
    <citation type="journal article" date="2023" name="Science">
        <title>Genome structures resolve the early diversification of teleost fishes.</title>
        <authorList>
            <person name="Parey E."/>
            <person name="Louis A."/>
            <person name="Montfort J."/>
            <person name="Bouchez O."/>
            <person name="Roques C."/>
            <person name="Iampietro C."/>
            <person name="Lluch J."/>
            <person name="Castinel A."/>
            <person name="Donnadieu C."/>
            <person name="Desvignes T."/>
            <person name="Floi Bucao C."/>
            <person name="Jouanno E."/>
            <person name="Wen M."/>
            <person name="Mejri S."/>
            <person name="Dirks R."/>
            <person name="Jansen H."/>
            <person name="Henkel C."/>
            <person name="Chen W.J."/>
            <person name="Zahm M."/>
            <person name="Cabau C."/>
            <person name="Klopp C."/>
            <person name="Thompson A.W."/>
            <person name="Robinson-Rechavi M."/>
            <person name="Braasch I."/>
            <person name="Lecointre G."/>
            <person name="Bobe J."/>
            <person name="Postlethwait J.H."/>
            <person name="Berthelot C."/>
            <person name="Roest Crollius H."/>
            <person name="Guiguen Y."/>
        </authorList>
    </citation>
    <scope>NUCLEOTIDE SEQUENCE</scope>
    <source>
        <strain evidence="8">Concon-B</strain>
    </source>
</reference>
<dbReference type="PROSITE" id="PS50240">
    <property type="entry name" value="TRYPSIN_DOM"/>
    <property type="match status" value="1"/>
</dbReference>
<dbReference type="AlphaFoldDB" id="A0A9Q1DQY6"/>
<dbReference type="InterPro" id="IPR009003">
    <property type="entry name" value="Peptidase_S1_PA"/>
</dbReference>